<dbReference type="PROSITE" id="PS51272">
    <property type="entry name" value="SLH"/>
    <property type="match status" value="1"/>
</dbReference>
<evidence type="ECO:0000313" key="2">
    <source>
        <dbReference type="EMBL" id="GIO38413.1"/>
    </source>
</evidence>
<sequence>MAVMLAHAAQFAGGLPAVESEALGRYRDASTLARWAEEPMSGLLSAGLIQGVDGAHLAPKATATRAQCAVMLRRLLAYLNFID</sequence>
<evidence type="ECO:0000259" key="1">
    <source>
        <dbReference type="PROSITE" id="PS51272"/>
    </source>
</evidence>
<feature type="domain" description="SLH" evidence="1">
    <location>
        <begin position="23"/>
        <end position="83"/>
    </location>
</feature>
<protein>
    <recommendedName>
        <fullName evidence="1">SLH domain-containing protein</fullName>
    </recommendedName>
</protein>
<dbReference type="InterPro" id="IPR001119">
    <property type="entry name" value="SLH_dom"/>
</dbReference>
<dbReference type="Pfam" id="PF00395">
    <property type="entry name" value="SLH"/>
    <property type="match status" value="1"/>
</dbReference>
<dbReference type="EMBL" id="BORR01000012">
    <property type="protein sequence ID" value="GIO38413.1"/>
    <property type="molecule type" value="Genomic_DNA"/>
</dbReference>
<proteinExistence type="predicted"/>
<dbReference type="AlphaFoldDB" id="A0A920CI52"/>
<organism evidence="2 3">
    <name type="scientific">Paenibacillus antibioticophila</name>
    <dbReference type="NCBI Taxonomy" id="1274374"/>
    <lineage>
        <taxon>Bacteria</taxon>
        <taxon>Bacillati</taxon>
        <taxon>Bacillota</taxon>
        <taxon>Bacilli</taxon>
        <taxon>Bacillales</taxon>
        <taxon>Paenibacillaceae</taxon>
        <taxon>Paenibacillus</taxon>
    </lineage>
</organism>
<reference evidence="2 3" key="1">
    <citation type="submission" date="2021-03" db="EMBL/GenBank/DDBJ databases">
        <title>Antimicrobial resistance genes in bacteria isolated from Japanese honey, and their potential for conferring macrolide and lincosamide resistance in the American foulbrood pathogen Paenibacillus larvae.</title>
        <authorList>
            <person name="Okamoto M."/>
            <person name="Kumagai M."/>
            <person name="Kanamori H."/>
            <person name="Takamatsu D."/>
        </authorList>
    </citation>
    <scope>NUCLEOTIDE SEQUENCE [LARGE SCALE GENOMIC DNA]</scope>
    <source>
        <strain evidence="2 3">J41TS12</strain>
    </source>
</reference>
<dbReference type="Proteomes" id="UP000681162">
    <property type="component" value="Unassembled WGS sequence"/>
</dbReference>
<comment type="caution">
    <text evidence="2">The sequence shown here is derived from an EMBL/GenBank/DDBJ whole genome shotgun (WGS) entry which is preliminary data.</text>
</comment>
<gene>
    <name evidence="2" type="ORF">J41TS12_32740</name>
</gene>
<name>A0A920CI52_9BACL</name>
<keyword evidence="3" id="KW-1185">Reference proteome</keyword>
<accession>A0A920CI52</accession>
<evidence type="ECO:0000313" key="3">
    <source>
        <dbReference type="Proteomes" id="UP000681162"/>
    </source>
</evidence>